<dbReference type="SUPFAM" id="SSF56112">
    <property type="entry name" value="Protein kinase-like (PK-like)"/>
    <property type="match status" value="1"/>
</dbReference>
<reference evidence="1 2" key="1">
    <citation type="submission" date="2024-04" db="EMBL/GenBank/DDBJ databases">
        <title>Novel genus in family Flammeovirgaceae.</title>
        <authorList>
            <person name="Nguyen T.H."/>
            <person name="Vuong T.Q."/>
            <person name="Le H."/>
            <person name="Kim S.-G."/>
        </authorList>
    </citation>
    <scope>NUCLEOTIDE SEQUENCE [LARGE SCALE GENOMIC DNA]</scope>
    <source>
        <strain evidence="1 2">JCM 23209</strain>
    </source>
</reference>
<dbReference type="EMBL" id="JBDKWZ010000011">
    <property type="protein sequence ID" value="MEN7549948.1"/>
    <property type="molecule type" value="Genomic_DNA"/>
</dbReference>
<dbReference type="Gene3D" id="3.40.50.300">
    <property type="entry name" value="P-loop containing nucleotide triphosphate hydrolases"/>
    <property type="match status" value="1"/>
</dbReference>
<proteinExistence type="predicted"/>
<keyword evidence="2" id="KW-1185">Reference proteome</keyword>
<sequence>MSYNVSSILEKAGHPVTSREKDASCQKIELYYLKNPDGTVRWTWPVHLRKPLFLKFYSVSGLKSRLFVRLIHIVFRWRLQRVVFKKLCYHLDKTHENVSPLFYLDQPWALFTGTPGPNQKAVLVTEVGSKFTFIKLSANGSARKLLQNEANVIEKLNKARLQTFNYPQVLFSNTDLLQLSDVSEKGIRSTRFSNRHLQALAELNKASARVLPLKELTTWHQLKEDLKKITKEKDERIPKGMLRKLTKIVEGMDENIIVETSLSHGDFTPWNMYENQGKLQIYDWELSQENLPIGFDAFHFIIQKGILIDKEPWVEIEKEIKRILSPHNFRKVSSYPVVQRDLNNYLTLYLVYNIVYYLGVYARQEVWHTQVHWLLNTWNEALSSLLVQKVRHRELVLMDLFDFLTNKPYAALKFPEIHPEKVSEYSDVDLCVERKVNKEIREYLASYPLISYLRSEKKSYMATHQLICKDGSLLSLDLIWQFKRKGVVYLDAPELLQNAAANSYGVKKASPRDDFRYLGLFYALNHALIPSKYQSYRNFVKNSHDPIDQQLYTYSLQKKGGTSTLHQLVHTQKHNRGGAYWFNHLNYLGDTVKSIFLHKGMTITFSGVDGAGKSTVIENIRYMVEKQLRKRVVVIRHRPSILPILSAWRLGKIQAEQQAAGTLPRKGTNKNFFSSLLRFGYYYSDYFFGQYIIYLKYIIRGYVVIYDRYYFDFINDSRRSNIQLPSWITRWGYFFLLKPELNFFLYADPEIILHRKQELNAKTIKELTDKYLQLFDRLNPNMKSEQYTPIENVDLNTTLNEIFHKVSTVKSKYEKTH</sequence>
<comment type="caution">
    <text evidence="1">The sequence shown here is derived from an EMBL/GenBank/DDBJ whole genome shotgun (WGS) entry which is preliminary data.</text>
</comment>
<dbReference type="InterPro" id="IPR011009">
    <property type="entry name" value="Kinase-like_dom_sf"/>
</dbReference>
<evidence type="ECO:0000313" key="1">
    <source>
        <dbReference type="EMBL" id="MEN7549948.1"/>
    </source>
</evidence>
<accession>A0AAW9SF97</accession>
<gene>
    <name evidence="1" type="ORF">AAG747_18630</name>
</gene>
<name>A0AAW9SF97_9BACT</name>
<organism evidence="1 2">
    <name type="scientific">Rapidithrix thailandica</name>
    <dbReference type="NCBI Taxonomy" id="413964"/>
    <lineage>
        <taxon>Bacteria</taxon>
        <taxon>Pseudomonadati</taxon>
        <taxon>Bacteroidota</taxon>
        <taxon>Cytophagia</taxon>
        <taxon>Cytophagales</taxon>
        <taxon>Flammeovirgaceae</taxon>
        <taxon>Rapidithrix</taxon>
    </lineage>
</organism>
<dbReference type="RefSeq" id="WP_346822727.1">
    <property type="nucleotide sequence ID" value="NZ_JBDKWZ010000011.1"/>
</dbReference>
<dbReference type="InterPro" id="IPR027417">
    <property type="entry name" value="P-loop_NTPase"/>
</dbReference>
<evidence type="ECO:0008006" key="3">
    <source>
        <dbReference type="Google" id="ProtNLM"/>
    </source>
</evidence>
<dbReference type="AlphaFoldDB" id="A0AAW9SF97"/>
<dbReference type="SUPFAM" id="SSF52540">
    <property type="entry name" value="P-loop containing nucleoside triphosphate hydrolases"/>
    <property type="match status" value="1"/>
</dbReference>
<dbReference type="Proteomes" id="UP001403385">
    <property type="component" value="Unassembled WGS sequence"/>
</dbReference>
<evidence type="ECO:0000313" key="2">
    <source>
        <dbReference type="Proteomes" id="UP001403385"/>
    </source>
</evidence>
<protein>
    <recommendedName>
        <fullName evidence="3">Thymidylate kinase</fullName>
    </recommendedName>
</protein>